<proteinExistence type="inferred from homology"/>
<dbReference type="GO" id="GO:0046306">
    <property type="term" value="P:alkanesulfonate catabolic process"/>
    <property type="evidence" value="ECO:0007669"/>
    <property type="project" value="TreeGrafter"/>
</dbReference>
<dbReference type="Pfam" id="PF00296">
    <property type="entry name" value="Bac_luciferase"/>
    <property type="match status" value="1"/>
</dbReference>
<organism evidence="7">
    <name type="scientific">freshwater metagenome</name>
    <dbReference type="NCBI Taxonomy" id="449393"/>
    <lineage>
        <taxon>unclassified sequences</taxon>
        <taxon>metagenomes</taxon>
        <taxon>ecological metagenomes</taxon>
    </lineage>
</organism>
<evidence type="ECO:0000256" key="5">
    <source>
        <dbReference type="ARBA" id="ARBA00023033"/>
    </source>
</evidence>
<dbReference type="CDD" id="cd01094">
    <property type="entry name" value="Alkanesulfonate_monoxygenase"/>
    <property type="match status" value="1"/>
</dbReference>
<dbReference type="AlphaFoldDB" id="A0A094QHE5"/>
<dbReference type="PANTHER" id="PTHR42847:SF4">
    <property type="entry name" value="ALKANESULFONATE MONOOXYGENASE-RELATED"/>
    <property type="match status" value="1"/>
</dbReference>
<reference evidence="7" key="1">
    <citation type="submission" date="2014-06" db="EMBL/GenBank/DDBJ databases">
        <title>Key roles for freshwater Actinobacteria revealed by deep metagenomic sequencing.</title>
        <authorList>
            <person name="Ghai R."/>
            <person name="Mizuno C.M."/>
            <person name="Picazo A."/>
            <person name="Camacho A."/>
            <person name="Rodriguez-Valera F."/>
        </authorList>
    </citation>
    <scope>NUCLEOTIDE SEQUENCE</scope>
</reference>
<keyword evidence="3" id="KW-0521">NADP</keyword>
<keyword evidence="4" id="KW-0560">Oxidoreductase</keyword>
<dbReference type="PANTHER" id="PTHR42847">
    <property type="entry name" value="ALKANESULFONATE MONOOXYGENASE"/>
    <property type="match status" value="1"/>
</dbReference>
<dbReference type="EMBL" id="JNSL01000172">
    <property type="protein sequence ID" value="KGA13786.1"/>
    <property type="molecule type" value="Genomic_DNA"/>
</dbReference>
<protein>
    <submittedName>
        <fullName evidence="7">Pyrimidine monooxygenase</fullName>
    </submittedName>
</protein>
<keyword evidence="5 7" id="KW-0503">Monooxygenase</keyword>
<accession>A0A094QHE5</accession>
<dbReference type="SUPFAM" id="SSF51679">
    <property type="entry name" value="Bacterial luciferase-like"/>
    <property type="match status" value="1"/>
</dbReference>
<keyword evidence="2" id="KW-0288">FMN</keyword>
<keyword evidence="1" id="KW-0285">Flavoprotein</keyword>
<dbReference type="Gene3D" id="3.20.20.30">
    <property type="entry name" value="Luciferase-like domain"/>
    <property type="match status" value="1"/>
</dbReference>
<evidence type="ECO:0000256" key="1">
    <source>
        <dbReference type="ARBA" id="ARBA00022630"/>
    </source>
</evidence>
<evidence type="ECO:0000259" key="6">
    <source>
        <dbReference type="Pfam" id="PF00296"/>
    </source>
</evidence>
<dbReference type="InterPro" id="IPR011251">
    <property type="entry name" value="Luciferase-like_dom"/>
</dbReference>
<dbReference type="InterPro" id="IPR036661">
    <property type="entry name" value="Luciferase-like_sf"/>
</dbReference>
<dbReference type="InterPro" id="IPR050172">
    <property type="entry name" value="SsuD_RutA_monooxygenase"/>
</dbReference>
<dbReference type="HAMAP" id="MF_01699">
    <property type="entry name" value="RutA"/>
    <property type="match status" value="1"/>
</dbReference>
<name>A0A094QHE5_9ZZZZ</name>
<feature type="domain" description="Luciferase-like" evidence="6">
    <location>
        <begin position="1"/>
        <end position="279"/>
    </location>
</feature>
<evidence type="ECO:0000256" key="4">
    <source>
        <dbReference type="ARBA" id="ARBA00023002"/>
    </source>
</evidence>
<dbReference type="InterPro" id="IPR019914">
    <property type="entry name" value="Pyrimidine_monooxygenase_RutA"/>
</dbReference>
<comment type="caution">
    <text evidence="7">The sequence shown here is derived from an EMBL/GenBank/DDBJ whole genome shotgun (WGS) entry which is preliminary data.</text>
</comment>
<sequence>MDLGVFLPIGNNGWLISTTSPQYKPSFDLNLECVERAEKYGFEFALSMIKLRGFGGQSEFWDYNLESFTLMSALAARTEKIKLFASVAVLTLPPALVARMTTTIDSIAPGRFGVNIVSGWAKGEYEQMGLWPGDEYFGYRYEYSEEYVRVMQDLWTKGSSDFKGQFFKMDDCVMLPKPSAKIPLVAAGQSERGMRFCAEYGDYQFILGTGVNTPKAFSPSAEQLVRATKETGRDVGAMVLFMVIMDETDEKAMAKWKHYNAGADAGALSWMAGQAAADVNADGTGTAANIALPEGAINFNMGTLVGSYASVARMLDEVDTVPGVKGVMLTFDDFIKGMDIFGTKVQPLMKTRAGK</sequence>
<evidence type="ECO:0000256" key="3">
    <source>
        <dbReference type="ARBA" id="ARBA00022857"/>
    </source>
</evidence>
<dbReference type="GO" id="GO:0006212">
    <property type="term" value="P:uracil catabolic process"/>
    <property type="evidence" value="ECO:0007669"/>
    <property type="project" value="InterPro"/>
</dbReference>
<dbReference type="NCBIfam" id="TIGR03612">
    <property type="entry name" value="RutA"/>
    <property type="match status" value="1"/>
</dbReference>
<evidence type="ECO:0000313" key="7">
    <source>
        <dbReference type="EMBL" id="KGA13786.1"/>
    </source>
</evidence>
<gene>
    <name evidence="7" type="ORF">GM51_18840</name>
</gene>
<dbReference type="GO" id="GO:0008726">
    <property type="term" value="F:alkanesulfonate monooxygenase activity"/>
    <property type="evidence" value="ECO:0007669"/>
    <property type="project" value="TreeGrafter"/>
</dbReference>
<evidence type="ECO:0000256" key="2">
    <source>
        <dbReference type="ARBA" id="ARBA00022643"/>
    </source>
</evidence>